<feature type="domain" description="Trichome birefringence-like N-terminal" evidence="10">
    <location>
        <begin position="207"/>
        <end position="261"/>
    </location>
</feature>
<comment type="caution">
    <text evidence="11">The sequence shown here is derived from an EMBL/GenBank/DDBJ whole genome shotgun (WGS) entry which is preliminary data.</text>
</comment>
<evidence type="ECO:0000313" key="12">
    <source>
        <dbReference type="Proteomes" id="UP001279734"/>
    </source>
</evidence>
<keyword evidence="3 8" id="KW-0812">Transmembrane</keyword>
<proteinExistence type="inferred from homology"/>
<comment type="similarity">
    <text evidence="2">Belongs to the PC-esterase family. TBL subfamily.</text>
</comment>
<dbReference type="InterPro" id="IPR025846">
    <property type="entry name" value="TBL_N"/>
</dbReference>
<dbReference type="InterPro" id="IPR026057">
    <property type="entry name" value="TBL_C"/>
</dbReference>
<evidence type="ECO:0000256" key="8">
    <source>
        <dbReference type="SAM" id="Phobius"/>
    </source>
</evidence>
<evidence type="ECO:0000256" key="4">
    <source>
        <dbReference type="ARBA" id="ARBA00022968"/>
    </source>
</evidence>
<evidence type="ECO:0000256" key="3">
    <source>
        <dbReference type="ARBA" id="ARBA00022692"/>
    </source>
</evidence>
<gene>
    <name evidence="11" type="ORF">Nepgr_000374</name>
</gene>
<feature type="region of interest" description="Disordered" evidence="7">
    <location>
        <begin position="103"/>
        <end position="181"/>
    </location>
</feature>
<evidence type="ECO:0000256" key="7">
    <source>
        <dbReference type="SAM" id="MobiDB-lite"/>
    </source>
</evidence>
<feature type="domain" description="Trichome birefringence-like C-terminal" evidence="9">
    <location>
        <begin position="262"/>
        <end position="536"/>
    </location>
</feature>
<dbReference type="GO" id="GO:0016020">
    <property type="term" value="C:membrane"/>
    <property type="evidence" value="ECO:0007669"/>
    <property type="project" value="UniProtKB-SubCell"/>
</dbReference>
<feature type="region of interest" description="Disordered" evidence="7">
    <location>
        <begin position="79"/>
        <end position="98"/>
    </location>
</feature>
<accession>A0AAD3RWN4</accession>
<evidence type="ECO:0000256" key="6">
    <source>
        <dbReference type="ARBA" id="ARBA00023136"/>
    </source>
</evidence>
<dbReference type="PANTHER" id="PTHR32285">
    <property type="entry name" value="PROTEIN TRICHOME BIREFRINGENCE-LIKE 9-RELATED"/>
    <property type="match status" value="1"/>
</dbReference>
<name>A0AAD3RWN4_NEPGR</name>
<keyword evidence="12" id="KW-1185">Reference proteome</keyword>
<dbReference type="GO" id="GO:0005794">
    <property type="term" value="C:Golgi apparatus"/>
    <property type="evidence" value="ECO:0007669"/>
    <property type="project" value="TreeGrafter"/>
</dbReference>
<dbReference type="AlphaFoldDB" id="A0AAD3RWN4"/>
<comment type="subcellular location">
    <subcellularLocation>
        <location evidence="1">Membrane</location>
        <topology evidence="1">Single-pass membrane protein</topology>
    </subcellularLocation>
</comment>
<feature type="compositionally biased region" description="Low complexity" evidence="7">
    <location>
        <begin position="83"/>
        <end position="95"/>
    </location>
</feature>
<keyword evidence="4" id="KW-0735">Signal-anchor</keyword>
<evidence type="ECO:0000313" key="11">
    <source>
        <dbReference type="EMBL" id="GMG98534.1"/>
    </source>
</evidence>
<dbReference type="EMBL" id="BSYO01000001">
    <property type="protein sequence ID" value="GMG98534.1"/>
    <property type="molecule type" value="Genomic_DNA"/>
</dbReference>
<feature type="compositionally biased region" description="Low complexity" evidence="7">
    <location>
        <begin position="137"/>
        <end position="146"/>
    </location>
</feature>
<evidence type="ECO:0000256" key="5">
    <source>
        <dbReference type="ARBA" id="ARBA00022989"/>
    </source>
</evidence>
<sequence length="549" mass="62037">MELNSTINEKWKLCTYGSFLGCVILVFLINRNYQSSNISAARTTVASLAPFEDDRTSNASSSSPPSGFKIVMGLSKPSNFTHSSSSSSSSSPSGSEIITELSKPSNFTHSSSSSSSSSPSGSEIVTELSKPSNFTHSSSYSSSSSSLEIVMERSKPSNLIHSSSPPPPSSSPSYSSSSSLDVVLMEPSKPSNFTGEIEKPVNRQSKKKCNIFEGRWVYKPQEKPHYNSTACPFIEEKMSCQNNRRPDSDYEKWVWENADCHIPEFNGTDMLEKMRGKRVIVVGDSLNRNTWESLACLLYTSISASQAQVAAQDPAYKILRAKEYDFRVEFYWAPFLVELDLNHESGRKVLVLDKVSSSSQQWLGADVMVFNSGHWWIHLGKLRAWDLFQYEGELVEEMQTELAYERGLKTWANWIHDNVDPSKTTVFFRSISPEHKAKQWCYNSTQPITDESYEPIYPRSMTEIIERQIQGMKGAVRYLNITKLSQYRRDAHPSVYRSLHWMKMTQKYKRLVKSYADCSHWCLPGLPDTWNRLLYASLFSDLSLGASPS</sequence>
<feature type="transmembrane region" description="Helical" evidence="8">
    <location>
        <begin position="12"/>
        <end position="29"/>
    </location>
</feature>
<evidence type="ECO:0000259" key="10">
    <source>
        <dbReference type="Pfam" id="PF14416"/>
    </source>
</evidence>
<evidence type="ECO:0000259" key="9">
    <source>
        <dbReference type="Pfam" id="PF13839"/>
    </source>
</evidence>
<keyword evidence="5 8" id="KW-1133">Transmembrane helix</keyword>
<feature type="compositionally biased region" description="Low complexity" evidence="7">
    <location>
        <begin position="110"/>
        <end position="122"/>
    </location>
</feature>
<dbReference type="Pfam" id="PF13839">
    <property type="entry name" value="PC-Esterase"/>
    <property type="match status" value="1"/>
</dbReference>
<dbReference type="PANTHER" id="PTHR32285:SF38">
    <property type="entry name" value="OS01G0614300 PROTEIN"/>
    <property type="match status" value="1"/>
</dbReference>
<reference evidence="11" key="1">
    <citation type="submission" date="2023-05" db="EMBL/GenBank/DDBJ databases">
        <title>Nepenthes gracilis genome sequencing.</title>
        <authorList>
            <person name="Fukushima K."/>
        </authorList>
    </citation>
    <scope>NUCLEOTIDE SEQUENCE</scope>
    <source>
        <strain evidence="11">SING2019-196</strain>
    </source>
</reference>
<keyword evidence="6 8" id="KW-0472">Membrane</keyword>
<dbReference type="Pfam" id="PF14416">
    <property type="entry name" value="PMR5N"/>
    <property type="match status" value="1"/>
</dbReference>
<dbReference type="Proteomes" id="UP001279734">
    <property type="component" value="Unassembled WGS sequence"/>
</dbReference>
<evidence type="ECO:0000256" key="2">
    <source>
        <dbReference type="ARBA" id="ARBA00007727"/>
    </source>
</evidence>
<organism evidence="11 12">
    <name type="scientific">Nepenthes gracilis</name>
    <name type="common">Slender pitcher plant</name>
    <dbReference type="NCBI Taxonomy" id="150966"/>
    <lineage>
        <taxon>Eukaryota</taxon>
        <taxon>Viridiplantae</taxon>
        <taxon>Streptophyta</taxon>
        <taxon>Embryophyta</taxon>
        <taxon>Tracheophyta</taxon>
        <taxon>Spermatophyta</taxon>
        <taxon>Magnoliopsida</taxon>
        <taxon>eudicotyledons</taxon>
        <taxon>Gunneridae</taxon>
        <taxon>Pentapetalae</taxon>
        <taxon>Caryophyllales</taxon>
        <taxon>Nepenthaceae</taxon>
        <taxon>Nepenthes</taxon>
    </lineage>
</organism>
<evidence type="ECO:0000256" key="1">
    <source>
        <dbReference type="ARBA" id="ARBA00004167"/>
    </source>
</evidence>
<protein>
    <recommendedName>
        <fullName evidence="13">Trichome birefringence-like N-terminal domain-containing protein</fullName>
    </recommendedName>
</protein>
<dbReference type="InterPro" id="IPR029962">
    <property type="entry name" value="TBL"/>
</dbReference>
<dbReference type="GO" id="GO:0016413">
    <property type="term" value="F:O-acetyltransferase activity"/>
    <property type="evidence" value="ECO:0007669"/>
    <property type="project" value="InterPro"/>
</dbReference>
<evidence type="ECO:0008006" key="13">
    <source>
        <dbReference type="Google" id="ProtNLM"/>
    </source>
</evidence>